<evidence type="ECO:0000256" key="6">
    <source>
        <dbReference type="ARBA" id="ARBA00023136"/>
    </source>
</evidence>
<dbReference type="PANTHER" id="PTHR11334">
    <property type="entry name" value="MAS-RELATED G-PROTEIN COUPLED RECEPTOR"/>
    <property type="match status" value="1"/>
</dbReference>
<feature type="domain" description="G-protein coupled receptors family 1 profile" evidence="12">
    <location>
        <begin position="49"/>
        <end position="267"/>
    </location>
</feature>
<evidence type="ECO:0000256" key="1">
    <source>
        <dbReference type="ARBA" id="ARBA00004651"/>
    </source>
</evidence>
<dbReference type="Pfam" id="PF00001">
    <property type="entry name" value="7tm_1"/>
    <property type="match status" value="1"/>
</dbReference>
<keyword evidence="7 10" id="KW-0675">Receptor</keyword>
<evidence type="ECO:0000256" key="11">
    <source>
        <dbReference type="SAM" id="Phobius"/>
    </source>
</evidence>
<name>A0A4X2LV61_VOMUR</name>
<dbReference type="Proteomes" id="UP000314987">
    <property type="component" value="Unassembled WGS sequence"/>
</dbReference>
<evidence type="ECO:0000256" key="7">
    <source>
        <dbReference type="ARBA" id="ARBA00023170"/>
    </source>
</evidence>
<evidence type="ECO:0000256" key="10">
    <source>
        <dbReference type="RuleBase" id="RU000688"/>
    </source>
</evidence>
<dbReference type="PROSITE" id="PS50262">
    <property type="entry name" value="G_PROTEIN_RECEP_F1_2"/>
    <property type="match status" value="1"/>
</dbReference>
<dbReference type="PRINTS" id="PR00237">
    <property type="entry name" value="GPCRRHODOPSN"/>
</dbReference>
<dbReference type="AlphaFoldDB" id="A0A4X2LV61"/>
<feature type="transmembrane region" description="Helical" evidence="11">
    <location>
        <begin position="66"/>
        <end position="93"/>
    </location>
</feature>
<keyword evidence="4 11" id="KW-1133">Transmembrane helix</keyword>
<dbReference type="PROSITE" id="PS00237">
    <property type="entry name" value="G_PROTEIN_RECEP_F1_1"/>
    <property type="match status" value="1"/>
</dbReference>
<reference evidence="14" key="1">
    <citation type="submission" date="2018-12" db="EMBL/GenBank/DDBJ databases">
        <authorList>
            <person name="Yazar S."/>
        </authorList>
    </citation>
    <scope>NUCLEOTIDE SEQUENCE [LARGE SCALE GENOMIC DNA]</scope>
</reference>
<dbReference type="InterPro" id="IPR017452">
    <property type="entry name" value="GPCR_Rhodpsn_7TM"/>
</dbReference>
<sequence length="302" mass="34776">MVLSSTSRPSMESTSDAPSHMNESFLNLQSAEIISIYVSLLITLLGTAGNGLVIWFLFFHFKKNPFIVYILHLSIADLVFLLCTSTVNTGIIISYNFDMQSFGLQLFLSIFYVLILFGYNTGLFLLTAISAERCLSVLYSIWYKCQRLKHQTAIICTLLWPRFSFRPCMGVEIFLLILNLLVFAPLMVFSNLILFIKVFCNLKHCQPAKLYIIIITKVILFLLSAMPSRVLVMMCYFEDENYESLRLLHPYLNILCFINSTVNPIVYLMVGQIRRKRTRKSLKDTLQRVFEDERGSNLTLDT</sequence>
<dbReference type="GeneTree" id="ENSGT01030000234639"/>
<feature type="transmembrane region" description="Helical" evidence="11">
    <location>
        <begin position="34"/>
        <end position="59"/>
    </location>
</feature>
<keyword evidence="3 10" id="KW-0812">Transmembrane</keyword>
<evidence type="ECO:0000256" key="4">
    <source>
        <dbReference type="ARBA" id="ARBA00022989"/>
    </source>
</evidence>
<protein>
    <recommendedName>
        <fullName evidence="12">G-protein coupled receptors family 1 profile domain-containing protein</fullName>
    </recommendedName>
</protein>
<dbReference type="Gene3D" id="1.20.1070.10">
    <property type="entry name" value="Rhodopsin 7-helix transmembrane proteins"/>
    <property type="match status" value="2"/>
</dbReference>
<feature type="transmembrane region" description="Helical" evidence="11">
    <location>
        <begin position="173"/>
        <end position="196"/>
    </location>
</feature>
<dbReference type="Ensembl" id="ENSVURT00010026849.1">
    <property type="protein sequence ID" value="ENSVURP00010023587.1"/>
    <property type="gene ID" value="ENSVURG00010018079.1"/>
</dbReference>
<organism evidence="13 14">
    <name type="scientific">Vombatus ursinus</name>
    <name type="common">Common wombat</name>
    <dbReference type="NCBI Taxonomy" id="29139"/>
    <lineage>
        <taxon>Eukaryota</taxon>
        <taxon>Metazoa</taxon>
        <taxon>Chordata</taxon>
        <taxon>Craniata</taxon>
        <taxon>Vertebrata</taxon>
        <taxon>Euteleostomi</taxon>
        <taxon>Mammalia</taxon>
        <taxon>Metatheria</taxon>
        <taxon>Diprotodontia</taxon>
        <taxon>Vombatidae</taxon>
        <taxon>Vombatus</taxon>
    </lineage>
</organism>
<dbReference type="FunFam" id="1.20.1070.10:FF:000193">
    <property type="entry name" value="Mas-related G-protein coupled receptor member E"/>
    <property type="match status" value="1"/>
</dbReference>
<keyword evidence="6 11" id="KW-0472">Membrane</keyword>
<keyword evidence="8 10" id="KW-0807">Transducer</keyword>
<comment type="subcellular location">
    <subcellularLocation>
        <location evidence="1">Cell membrane</location>
        <topology evidence="1">Multi-pass membrane protein</topology>
    </subcellularLocation>
</comment>
<dbReference type="GO" id="GO:0001595">
    <property type="term" value="F:angiotensin receptor activity"/>
    <property type="evidence" value="ECO:0007669"/>
    <property type="project" value="TreeGrafter"/>
</dbReference>
<evidence type="ECO:0000259" key="12">
    <source>
        <dbReference type="PROSITE" id="PS50262"/>
    </source>
</evidence>
<evidence type="ECO:0000313" key="13">
    <source>
        <dbReference type="Ensembl" id="ENSVURP00010024872.1"/>
    </source>
</evidence>
<dbReference type="PRINTS" id="PR02108">
    <property type="entry name" value="MRGPCRFAMILY"/>
</dbReference>
<reference evidence="13" key="2">
    <citation type="submission" date="2025-05" db="UniProtKB">
        <authorList>
            <consortium name="Ensembl"/>
        </authorList>
    </citation>
    <scope>IDENTIFICATION</scope>
</reference>
<comment type="similarity">
    <text evidence="9">Belongs to the G-protein coupled receptor 1 family. Mas subfamily.</text>
</comment>
<evidence type="ECO:0000256" key="3">
    <source>
        <dbReference type="ARBA" id="ARBA00022692"/>
    </source>
</evidence>
<proteinExistence type="inferred from homology"/>
<dbReference type="SUPFAM" id="SSF81321">
    <property type="entry name" value="Family A G protein-coupled receptor-like"/>
    <property type="match status" value="1"/>
</dbReference>
<feature type="transmembrane region" description="Helical" evidence="11">
    <location>
        <begin position="251"/>
        <end position="270"/>
    </location>
</feature>
<keyword evidence="14" id="KW-1185">Reference proteome</keyword>
<dbReference type="Ensembl" id="ENSVURT00010028316.1">
    <property type="protein sequence ID" value="ENSVURP00010024872.1"/>
    <property type="gene ID" value="ENSVURG00010019052.1"/>
</dbReference>
<keyword evidence="2" id="KW-1003">Cell membrane</keyword>
<evidence type="ECO:0000256" key="9">
    <source>
        <dbReference type="ARBA" id="ARBA00061394"/>
    </source>
</evidence>
<dbReference type="InterPro" id="IPR026234">
    <property type="entry name" value="MRGPCRFAMILY"/>
</dbReference>
<evidence type="ECO:0000256" key="5">
    <source>
        <dbReference type="ARBA" id="ARBA00023040"/>
    </source>
</evidence>
<dbReference type="OMA" id="GLENFFC"/>
<dbReference type="PANTHER" id="PTHR11334:SF60">
    <property type="entry name" value="MAS-RELATED G-PROTEIN COUPLED RECEPTOR MEMBER H"/>
    <property type="match status" value="1"/>
</dbReference>
<dbReference type="GO" id="GO:0005886">
    <property type="term" value="C:plasma membrane"/>
    <property type="evidence" value="ECO:0007669"/>
    <property type="project" value="UniProtKB-SubCell"/>
</dbReference>
<keyword evidence="5 10" id="KW-0297">G-protein coupled receptor</keyword>
<evidence type="ECO:0000313" key="14">
    <source>
        <dbReference type="Proteomes" id="UP000314987"/>
    </source>
</evidence>
<accession>A0A4X2LV61</accession>
<evidence type="ECO:0000256" key="2">
    <source>
        <dbReference type="ARBA" id="ARBA00022475"/>
    </source>
</evidence>
<feature type="transmembrane region" description="Helical" evidence="11">
    <location>
        <begin position="208"/>
        <end position="231"/>
    </location>
</feature>
<dbReference type="InterPro" id="IPR000276">
    <property type="entry name" value="GPCR_Rhodpsn"/>
</dbReference>
<evidence type="ECO:0000256" key="8">
    <source>
        <dbReference type="ARBA" id="ARBA00023224"/>
    </source>
</evidence>